<reference evidence="1" key="2">
    <citation type="journal article" date="2015" name="Fish Shellfish Immunol.">
        <title>Early steps in the European eel (Anguilla anguilla)-Vibrio vulnificus interaction in the gills: Role of the RtxA13 toxin.</title>
        <authorList>
            <person name="Callol A."/>
            <person name="Pajuelo D."/>
            <person name="Ebbesson L."/>
            <person name="Teles M."/>
            <person name="MacKenzie S."/>
            <person name="Amaro C."/>
        </authorList>
    </citation>
    <scope>NUCLEOTIDE SEQUENCE</scope>
</reference>
<sequence length="35" mass="4230">MYICVCMSLVVSYLMVHTFIRIISYQLLITQYKKK</sequence>
<dbReference type="EMBL" id="GBXM01058454">
    <property type="protein sequence ID" value="JAH50123.1"/>
    <property type="molecule type" value="Transcribed_RNA"/>
</dbReference>
<name>A0A0E9TBM0_ANGAN</name>
<reference evidence="1" key="1">
    <citation type="submission" date="2014-11" db="EMBL/GenBank/DDBJ databases">
        <authorList>
            <person name="Amaro Gonzalez C."/>
        </authorList>
    </citation>
    <scope>NUCLEOTIDE SEQUENCE</scope>
</reference>
<protein>
    <submittedName>
        <fullName evidence="1">Uncharacterized protein</fullName>
    </submittedName>
</protein>
<evidence type="ECO:0000313" key="1">
    <source>
        <dbReference type="EMBL" id="JAH50123.1"/>
    </source>
</evidence>
<accession>A0A0E9TBM0</accession>
<proteinExistence type="predicted"/>
<dbReference type="AlphaFoldDB" id="A0A0E9TBM0"/>
<organism evidence="1">
    <name type="scientific">Anguilla anguilla</name>
    <name type="common">European freshwater eel</name>
    <name type="synonym">Muraena anguilla</name>
    <dbReference type="NCBI Taxonomy" id="7936"/>
    <lineage>
        <taxon>Eukaryota</taxon>
        <taxon>Metazoa</taxon>
        <taxon>Chordata</taxon>
        <taxon>Craniata</taxon>
        <taxon>Vertebrata</taxon>
        <taxon>Euteleostomi</taxon>
        <taxon>Actinopterygii</taxon>
        <taxon>Neopterygii</taxon>
        <taxon>Teleostei</taxon>
        <taxon>Anguilliformes</taxon>
        <taxon>Anguillidae</taxon>
        <taxon>Anguilla</taxon>
    </lineage>
</organism>